<sequence length="64" mass="7924">MLCFETCLFMYQKKNFKVKIYKTKMLFFLQKKVLQRTCECAWSKRFYTQQCVASSFNAQYQFLY</sequence>
<organism evidence="1 2">
    <name type="scientific">Aquarana catesbeiana</name>
    <name type="common">American bullfrog</name>
    <name type="synonym">Rana catesbeiana</name>
    <dbReference type="NCBI Taxonomy" id="8400"/>
    <lineage>
        <taxon>Eukaryota</taxon>
        <taxon>Metazoa</taxon>
        <taxon>Chordata</taxon>
        <taxon>Craniata</taxon>
        <taxon>Vertebrata</taxon>
        <taxon>Euteleostomi</taxon>
        <taxon>Amphibia</taxon>
        <taxon>Batrachia</taxon>
        <taxon>Anura</taxon>
        <taxon>Neobatrachia</taxon>
        <taxon>Ranoidea</taxon>
        <taxon>Ranidae</taxon>
        <taxon>Aquarana</taxon>
    </lineage>
</organism>
<reference evidence="2" key="1">
    <citation type="journal article" date="2017" name="Nat. Commun.">
        <title>The North American bullfrog draft genome provides insight into hormonal regulation of long noncoding RNA.</title>
        <authorList>
            <person name="Hammond S.A."/>
            <person name="Warren R.L."/>
            <person name="Vandervalk B.P."/>
            <person name="Kucuk E."/>
            <person name="Khan H."/>
            <person name="Gibb E.A."/>
            <person name="Pandoh P."/>
            <person name="Kirk H."/>
            <person name="Zhao Y."/>
            <person name="Jones M."/>
            <person name="Mungall A.J."/>
            <person name="Coope R."/>
            <person name="Pleasance S."/>
            <person name="Moore R.A."/>
            <person name="Holt R.A."/>
            <person name="Round J.M."/>
            <person name="Ohora S."/>
            <person name="Walle B.V."/>
            <person name="Veldhoen N."/>
            <person name="Helbing C.C."/>
            <person name="Birol I."/>
        </authorList>
    </citation>
    <scope>NUCLEOTIDE SEQUENCE [LARGE SCALE GENOMIC DNA]</scope>
</reference>
<proteinExistence type="predicted"/>
<dbReference type="EMBL" id="KV963914">
    <property type="protein sequence ID" value="PIO23520.1"/>
    <property type="molecule type" value="Genomic_DNA"/>
</dbReference>
<dbReference type="Proteomes" id="UP000228934">
    <property type="component" value="Unassembled WGS sequence"/>
</dbReference>
<gene>
    <name evidence="1" type="ORF">AB205_0025780</name>
</gene>
<protein>
    <submittedName>
        <fullName evidence="1">Uncharacterized protein</fullName>
    </submittedName>
</protein>
<accession>A0A2G9R6M3</accession>
<keyword evidence="2" id="KW-1185">Reference proteome</keyword>
<dbReference type="AlphaFoldDB" id="A0A2G9R6M3"/>
<evidence type="ECO:0000313" key="1">
    <source>
        <dbReference type="EMBL" id="PIO23520.1"/>
    </source>
</evidence>
<evidence type="ECO:0000313" key="2">
    <source>
        <dbReference type="Proteomes" id="UP000228934"/>
    </source>
</evidence>
<name>A0A2G9R6M3_AQUCT</name>